<dbReference type="Proteomes" id="UP000515129">
    <property type="component" value="Chromosome 16"/>
</dbReference>
<protein>
    <submittedName>
        <fullName evidence="2 3">Uncharacterized protein LOC113115674 isoform X1</fullName>
    </submittedName>
</protein>
<evidence type="ECO:0000313" key="2">
    <source>
        <dbReference type="RefSeq" id="XP_026138997.1"/>
    </source>
</evidence>
<organism evidence="1 2">
    <name type="scientific">Carassius auratus</name>
    <name type="common">Goldfish</name>
    <dbReference type="NCBI Taxonomy" id="7957"/>
    <lineage>
        <taxon>Eukaryota</taxon>
        <taxon>Metazoa</taxon>
        <taxon>Chordata</taxon>
        <taxon>Craniata</taxon>
        <taxon>Vertebrata</taxon>
        <taxon>Euteleostomi</taxon>
        <taxon>Actinopterygii</taxon>
        <taxon>Neopterygii</taxon>
        <taxon>Teleostei</taxon>
        <taxon>Ostariophysi</taxon>
        <taxon>Cypriniformes</taxon>
        <taxon>Cyprinidae</taxon>
        <taxon>Cyprininae</taxon>
        <taxon>Carassius</taxon>
    </lineage>
</organism>
<dbReference type="KEGG" id="caua:113115674"/>
<dbReference type="AlphaFoldDB" id="A0A6P6R067"/>
<proteinExistence type="predicted"/>
<gene>
    <name evidence="2 3" type="primary">LOC113115674</name>
</gene>
<evidence type="ECO:0000313" key="3">
    <source>
        <dbReference type="RefSeq" id="XP_026138998.1"/>
    </source>
</evidence>
<accession>A0A6P6R067</accession>
<name>A0A6P6R067_CARAU</name>
<evidence type="ECO:0000313" key="1">
    <source>
        <dbReference type="Proteomes" id="UP000515129"/>
    </source>
</evidence>
<dbReference type="OrthoDB" id="8196415at2759"/>
<dbReference type="RefSeq" id="XP_026138997.1">
    <property type="nucleotide sequence ID" value="XM_026283212.1"/>
</dbReference>
<sequence>MAGEARLARGPVDQYGCVRWGPVDLPEGETEATLENIKRDLLNIYSGMPSIVFLGEGMSGAERAEPMMEKTCIILRKYLNKVPAAAMSEIKQSYRRQLVEEDRPSWITVQHWTTQRSVMFWPAMIQTLTRLPASCCSLCCTSESLMLEVHPCATAVDVNTAELPGTPCLIIQGDMMKPSGWLISIKGHVVMGPYPLFLHGVALSSAAITYSTLSILPLDLRHWSSFKGASWASILKEAQRPRSGQL</sequence>
<reference evidence="2 3" key="1">
    <citation type="submission" date="2025-04" db="UniProtKB">
        <authorList>
            <consortium name="RefSeq"/>
        </authorList>
    </citation>
    <scope>IDENTIFICATION</scope>
    <source>
        <strain evidence="2 3">Wakin</strain>
        <tissue evidence="2 3">Muscle</tissue>
    </source>
</reference>
<dbReference type="GeneID" id="113115674"/>
<keyword evidence="1" id="KW-1185">Reference proteome</keyword>
<dbReference type="RefSeq" id="XP_026138998.1">
    <property type="nucleotide sequence ID" value="XM_026283213.1"/>
</dbReference>